<accession>A0ABX1AM23</accession>
<gene>
    <name evidence="1" type="ORF">HCJ92_04275</name>
</gene>
<protein>
    <submittedName>
        <fullName evidence="1">Transcriptional regulator</fullName>
    </submittedName>
</protein>
<comment type="caution">
    <text evidence="1">The sequence shown here is derived from an EMBL/GenBank/DDBJ whole genome shotgun (WGS) entry which is preliminary data.</text>
</comment>
<dbReference type="RefSeq" id="WP_167932044.1">
    <property type="nucleotide sequence ID" value="NZ_JAAVJB010000017.1"/>
</dbReference>
<organism evidence="1 2">
    <name type="scientific">Streptomyces spiramenti</name>
    <dbReference type="NCBI Taxonomy" id="2720606"/>
    <lineage>
        <taxon>Bacteria</taxon>
        <taxon>Bacillati</taxon>
        <taxon>Actinomycetota</taxon>
        <taxon>Actinomycetes</taxon>
        <taxon>Kitasatosporales</taxon>
        <taxon>Streptomycetaceae</taxon>
        <taxon>Streptomyces</taxon>
    </lineage>
</organism>
<dbReference type="Proteomes" id="UP000746503">
    <property type="component" value="Unassembled WGS sequence"/>
</dbReference>
<evidence type="ECO:0000313" key="2">
    <source>
        <dbReference type="Proteomes" id="UP000746503"/>
    </source>
</evidence>
<evidence type="ECO:0000313" key="1">
    <source>
        <dbReference type="EMBL" id="NJP65522.1"/>
    </source>
</evidence>
<keyword evidence="2" id="KW-1185">Reference proteome</keyword>
<name>A0ABX1AM23_9ACTN</name>
<dbReference type="EMBL" id="JAAVJB010000017">
    <property type="protein sequence ID" value="NJP65522.1"/>
    <property type="molecule type" value="Genomic_DNA"/>
</dbReference>
<proteinExistence type="predicted"/>
<reference evidence="1 2" key="1">
    <citation type="submission" date="2020-03" db="EMBL/GenBank/DDBJ databases">
        <title>Draft genome of Streptomyces sp. ventii, isolated from the Axial Seamount in the Pacific Ocean, and resequencing of the two type strains Streptomyces lonarensis strain NCL 716 and Streptomyces bohaiensis strain 11A07.</title>
        <authorList>
            <person name="Loughran R.M."/>
            <person name="Pfannmuller K.M."/>
            <person name="Wasson B.J."/>
            <person name="Deadmond M.C."/>
            <person name="Paddock B.E."/>
            <person name="Koyack M.J."/>
            <person name="Gallegos D.A."/>
            <person name="Mitchell E.A."/>
            <person name="Ushijima B."/>
            <person name="Saw J.H."/>
            <person name="Mcphail K.L."/>
            <person name="Videau P."/>
        </authorList>
    </citation>
    <scope>NUCLEOTIDE SEQUENCE [LARGE SCALE GENOMIC DNA]</scope>
    <source>
        <strain evidence="2">5675061</strain>
    </source>
</reference>
<sequence>MADDSRWVDLGTFGADGVHGANAIGAGIERMVTGIASSPDSRRGVNARLNYLTKSAAGRQAIMDAGISRRALAAWTAGKRSPSPKNRARLDAAYWALRRERVASHLKQRLANGGRGTRIEIDPVDQSGVPLKHRRHLSIRSTTVRPRVWEAAVDAWLTGDLDAMTDVWEGVIQDLDSGYDAYTFVSSVGWAS</sequence>